<dbReference type="Proteomes" id="UP000186601">
    <property type="component" value="Unassembled WGS sequence"/>
</dbReference>
<proteinExistence type="predicted"/>
<protein>
    <submittedName>
        <fullName evidence="2">Uncharacterized protein</fullName>
    </submittedName>
</protein>
<keyword evidence="3" id="KW-1185">Reference proteome</keyword>
<feature type="region of interest" description="Disordered" evidence="1">
    <location>
        <begin position="30"/>
        <end position="55"/>
    </location>
</feature>
<name>A0A2R6P069_9APHY</name>
<evidence type="ECO:0000256" key="1">
    <source>
        <dbReference type="SAM" id="MobiDB-lite"/>
    </source>
</evidence>
<sequence>MRTHGPLVRLAVNPSFSNLEIATTQITTETANAAPDVRNDSKERKENKGKGYQWY</sequence>
<organism evidence="2 3">
    <name type="scientific">Hermanssonia centrifuga</name>
    <dbReference type="NCBI Taxonomy" id="98765"/>
    <lineage>
        <taxon>Eukaryota</taxon>
        <taxon>Fungi</taxon>
        <taxon>Dikarya</taxon>
        <taxon>Basidiomycota</taxon>
        <taxon>Agaricomycotina</taxon>
        <taxon>Agaricomycetes</taxon>
        <taxon>Polyporales</taxon>
        <taxon>Meruliaceae</taxon>
        <taxon>Hermanssonia</taxon>
    </lineage>
</organism>
<reference evidence="2 3" key="1">
    <citation type="submission" date="2018-02" db="EMBL/GenBank/DDBJ databases">
        <title>Genome sequence of the basidiomycete white-rot fungus Phlebia centrifuga.</title>
        <authorList>
            <person name="Granchi Z."/>
            <person name="Peng M."/>
            <person name="de Vries R.P."/>
            <person name="Hilden K."/>
            <person name="Makela M.R."/>
            <person name="Grigoriev I."/>
            <person name="Riley R."/>
        </authorList>
    </citation>
    <scope>NUCLEOTIDE SEQUENCE [LARGE SCALE GENOMIC DNA]</scope>
    <source>
        <strain evidence="2 3">FBCC195</strain>
    </source>
</reference>
<dbReference type="EMBL" id="MLYV02000601">
    <property type="protein sequence ID" value="PSR82020.1"/>
    <property type="molecule type" value="Genomic_DNA"/>
</dbReference>
<evidence type="ECO:0000313" key="3">
    <source>
        <dbReference type="Proteomes" id="UP000186601"/>
    </source>
</evidence>
<feature type="compositionally biased region" description="Basic and acidic residues" evidence="1">
    <location>
        <begin position="37"/>
        <end position="49"/>
    </location>
</feature>
<gene>
    <name evidence="2" type="ORF">PHLCEN_2v6195</name>
</gene>
<accession>A0A2R6P069</accession>
<evidence type="ECO:0000313" key="2">
    <source>
        <dbReference type="EMBL" id="PSR82020.1"/>
    </source>
</evidence>
<comment type="caution">
    <text evidence="2">The sequence shown here is derived from an EMBL/GenBank/DDBJ whole genome shotgun (WGS) entry which is preliminary data.</text>
</comment>
<dbReference type="AlphaFoldDB" id="A0A2R6P069"/>